<dbReference type="Proteomes" id="UP000017836">
    <property type="component" value="Unassembled WGS sequence"/>
</dbReference>
<dbReference type="Gramene" id="ERM98508">
    <property type="protein sequence ID" value="ERM98508"/>
    <property type="gene ID" value="AMTR_s00072p00198720"/>
</dbReference>
<organism evidence="1 2">
    <name type="scientific">Amborella trichopoda</name>
    <dbReference type="NCBI Taxonomy" id="13333"/>
    <lineage>
        <taxon>Eukaryota</taxon>
        <taxon>Viridiplantae</taxon>
        <taxon>Streptophyta</taxon>
        <taxon>Embryophyta</taxon>
        <taxon>Tracheophyta</taxon>
        <taxon>Spermatophyta</taxon>
        <taxon>Magnoliopsida</taxon>
        <taxon>Amborellales</taxon>
        <taxon>Amborellaceae</taxon>
        <taxon>Amborella</taxon>
    </lineage>
</organism>
<reference evidence="2" key="1">
    <citation type="journal article" date="2013" name="Science">
        <title>The Amborella genome and the evolution of flowering plants.</title>
        <authorList>
            <consortium name="Amborella Genome Project"/>
        </authorList>
    </citation>
    <scope>NUCLEOTIDE SEQUENCE [LARGE SCALE GENOMIC DNA]</scope>
</reference>
<gene>
    <name evidence="1" type="ORF">AMTR_s00072p00198720</name>
</gene>
<sequence>MIKHGGNISDCGGAVTSSSPIASMVVARGGRFNLGSFVVNFVGGRFKGDSVRVSCSPAPLVVVSSSQEEKNQYQQSTWVIQLGFAVGKPRRWSVALSKTISNLFCSRN</sequence>
<dbReference type="HOGENOM" id="CLU_2200491_0_0_1"/>
<name>W1NS89_AMBTC</name>
<evidence type="ECO:0000313" key="1">
    <source>
        <dbReference type="EMBL" id="ERM98508.1"/>
    </source>
</evidence>
<proteinExistence type="predicted"/>
<keyword evidence="2" id="KW-1185">Reference proteome</keyword>
<protein>
    <submittedName>
        <fullName evidence="1">Uncharacterized protein</fullName>
    </submittedName>
</protein>
<dbReference type="AlphaFoldDB" id="W1NS89"/>
<dbReference type="EMBL" id="KI395332">
    <property type="protein sequence ID" value="ERM98508.1"/>
    <property type="molecule type" value="Genomic_DNA"/>
</dbReference>
<accession>W1NS89</accession>
<evidence type="ECO:0000313" key="2">
    <source>
        <dbReference type="Proteomes" id="UP000017836"/>
    </source>
</evidence>